<sequence>MKNMSWINHPAMKNIDPRKLAVLVELIGDAEGKPLDKSLPSLMSANAKLKTMGLSFTAEETNLILEILTKDMSPSEKQKFNSMRVMMENVIQKNSKR</sequence>
<dbReference type="RefSeq" id="WP_271713078.1">
    <property type="nucleotide sequence ID" value="NZ_AP024169.1"/>
</dbReference>
<protein>
    <submittedName>
        <fullName evidence="1">Uncharacterized protein</fullName>
    </submittedName>
</protein>
<gene>
    <name evidence="1" type="ORF">bsdtb5_32890</name>
</gene>
<dbReference type="EMBL" id="AP024169">
    <property type="protein sequence ID" value="BCN31994.1"/>
    <property type="molecule type" value="Genomic_DNA"/>
</dbReference>
<dbReference type="Proteomes" id="UP000595897">
    <property type="component" value="Chromosome"/>
</dbReference>
<accession>A0A7R7ENH5</accession>
<name>A0A7R7ENH5_9FIRM</name>
<organism evidence="1 2">
    <name type="scientific">Anaeromicropila herbilytica</name>
    <dbReference type="NCBI Taxonomy" id="2785025"/>
    <lineage>
        <taxon>Bacteria</taxon>
        <taxon>Bacillati</taxon>
        <taxon>Bacillota</taxon>
        <taxon>Clostridia</taxon>
        <taxon>Lachnospirales</taxon>
        <taxon>Lachnospiraceae</taxon>
        <taxon>Anaeromicropila</taxon>
    </lineage>
</organism>
<dbReference type="KEGG" id="ahb:bsdtb5_32890"/>
<evidence type="ECO:0000313" key="1">
    <source>
        <dbReference type="EMBL" id="BCN31994.1"/>
    </source>
</evidence>
<evidence type="ECO:0000313" key="2">
    <source>
        <dbReference type="Proteomes" id="UP000595897"/>
    </source>
</evidence>
<keyword evidence="2" id="KW-1185">Reference proteome</keyword>
<reference evidence="1 2" key="1">
    <citation type="submission" date="2020-11" db="EMBL/GenBank/DDBJ databases">
        <title>Draft genome sequencing of a Lachnospiraceae strain isolated from anoxic soil subjected to BSD treatment.</title>
        <authorList>
            <person name="Uek A."/>
            <person name="Tonouchi A."/>
        </authorList>
    </citation>
    <scope>NUCLEOTIDE SEQUENCE [LARGE SCALE GENOMIC DNA]</scope>
    <source>
        <strain evidence="1 2">TB5</strain>
    </source>
</reference>
<proteinExistence type="predicted"/>
<dbReference type="AlphaFoldDB" id="A0A7R7ENH5"/>